<dbReference type="EMBL" id="CP002565">
    <property type="protein sequence ID" value="AEB67907.1"/>
    <property type="molecule type" value="Genomic_DNA"/>
</dbReference>
<gene>
    <name evidence="1" type="ordered locus">MCON_1187</name>
</gene>
<dbReference type="AlphaFoldDB" id="F4C016"/>
<dbReference type="InParanoid" id="F4C016"/>
<dbReference type="Proteomes" id="UP000007807">
    <property type="component" value="Chromosome"/>
</dbReference>
<accession>F4C016</accession>
<reference evidence="1 2" key="1">
    <citation type="journal article" date="2011" name="J. Bacteriol.">
        <title>Complete genome sequence of Methanosaeta concilii, a specialist in aceticlastic methanogenesis.</title>
        <authorList>
            <person name="Barber R.D."/>
            <person name="Zhang L."/>
            <person name="Harnack M."/>
            <person name="Olson M.V."/>
            <person name="Kaul R."/>
            <person name="Ingram-Smith C."/>
            <person name="Smith K.S."/>
        </authorList>
    </citation>
    <scope>NUCLEOTIDE SEQUENCE [LARGE SCALE GENOMIC DNA]</scope>
    <source>
        <strain evidence="2">ATCC 5969 / DSM 3671 / JCM 10134 / NBRC 103675 / OCM 69 / GP-6</strain>
    </source>
</reference>
<dbReference type="STRING" id="990316.MCON_1187"/>
<dbReference type="HOGENOM" id="CLU_2930204_0_0_2"/>
<protein>
    <submittedName>
        <fullName evidence="1">Uncharacterized protein</fullName>
    </submittedName>
</protein>
<organism evidence="1 2">
    <name type="scientific">Methanothrix soehngenii (strain ATCC 5969 / DSM 3671 / JCM 10134 / NBRC 103675 / OCM 69 / GP-6)</name>
    <name type="common">Methanosaeta concilii</name>
    <dbReference type="NCBI Taxonomy" id="990316"/>
    <lineage>
        <taxon>Archaea</taxon>
        <taxon>Methanobacteriati</taxon>
        <taxon>Methanobacteriota</taxon>
        <taxon>Stenosarchaea group</taxon>
        <taxon>Methanomicrobia</taxon>
        <taxon>Methanotrichales</taxon>
        <taxon>Methanotrichaceae</taxon>
        <taxon>Methanothrix</taxon>
    </lineage>
</organism>
<name>F4C016_METSG</name>
<sequence length="60" mass="7110">MSEQLRNAWVYGEKQQHHALRQSWLDRIGQDGWAGRALVMRSCAEATGWIFYPKQIEYNK</sequence>
<proteinExistence type="predicted"/>
<dbReference type="KEGG" id="mcj:MCON_1187"/>
<keyword evidence="2" id="KW-1185">Reference proteome</keyword>
<evidence type="ECO:0000313" key="1">
    <source>
        <dbReference type="EMBL" id="AEB67907.1"/>
    </source>
</evidence>
<evidence type="ECO:0000313" key="2">
    <source>
        <dbReference type="Proteomes" id="UP000007807"/>
    </source>
</evidence>